<dbReference type="Pfam" id="PF13621">
    <property type="entry name" value="Cupin_8"/>
    <property type="match status" value="1"/>
</dbReference>
<dbReference type="SMART" id="SM00558">
    <property type="entry name" value="JmjC"/>
    <property type="match status" value="1"/>
</dbReference>
<evidence type="ECO:0000256" key="17">
    <source>
        <dbReference type="ARBA" id="ARBA00068725"/>
    </source>
</evidence>
<dbReference type="GO" id="GO:0048511">
    <property type="term" value="P:rhythmic process"/>
    <property type="evidence" value="ECO:0007669"/>
    <property type="project" value="UniProtKB-KW"/>
</dbReference>
<keyword evidence="12" id="KW-0539">Nucleus</keyword>
<name>A0A671R7E2_9TELE</name>
<dbReference type="InterPro" id="IPR041667">
    <property type="entry name" value="Cupin_8"/>
</dbReference>
<evidence type="ECO:0000256" key="11">
    <source>
        <dbReference type="ARBA" id="ARBA00023163"/>
    </source>
</evidence>
<sequence length="341" mass="39220">MSWEKLSTGTWRDVDKEWRRVYSYGCLFKVLSLCHGNPSQYNIQEAIKTCDMGLLMGAAIMDNILQRIVGVLRNKMKRKSPNKAQRSEEPCSKVKSSLLKTRPVINPAQAVPRIHCPSLECFRSDFLDPQKPVIIEGITDHWPALTDIDYLRTIAGCWTVPIEVGSKYTDEEWSQKLITMNDFIDRYIIGTAEDGVGYLAQHQLFDQVPELKEDIHIPDYCCLGEGDEDDITINAWFGPGGTVSPLHQDPQQNFLAQVVGRKYIRLYSPDETKNLYPHQSQLLHNTSQKVENADLVKFPDFSKAFYQECVLQPRDVLFIPQQHWHYVCSLEPSFSVSFWWS</sequence>
<evidence type="ECO:0000256" key="9">
    <source>
        <dbReference type="ARBA" id="ARBA00023015"/>
    </source>
</evidence>
<dbReference type="InterPro" id="IPR056520">
    <property type="entry name" value="ARM_KDM8_N"/>
</dbReference>
<dbReference type="GO" id="GO:0003682">
    <property type="term" value="F:chromatin binding"/>
    <property type="evidence" value="ECO:0007669"/>
    <property type="project" value="UniProtKB-ARBA"/>
</dbReference>
<evidence type="ECO:0000256" key="1">
    <source>
        <dbReference type="ARBA" id="ARBA00001954"/>
    </source>
</evidence>
<dbReference type="GO" id="GO:0031648">
    <property type="term" value="P:protein destabilization"/>
    <property type="evidence" value="ECO:0007669"/>
    <property type="project" value="UniProtKB-ARBA"/>
</dbReference>
<comment type="cofactor">
    <cofactor evidence="1">
        <name>Fe(2+)</name>
        <dbReference type="ChEBI" id="CHEBI:29033"/>
    </cofactor>
</comment>
<dbReference type="InterPro" id="IPR003347">
    <property type="entry name" value="JmjC_dom"/>
</dbReference>
<comment type="catalytic activity">
    <reaction evidence="14">
        <text>N(6),N(6)-dimethyl-L-lysyl(36)-[histone H3] + 2 2-oxoglutarate + 2 O2 = L-lysyl(36)-[histone H3] + 2 formaldehyde + 2 succinate + 2 CO2</text>
        <dbReference type="Rhea" id="RHEA:42032"/>
        <dbReference type="Rhea" id="RHEA-COMP:9785"/>
        <dbReference type="Rhea" id="RHEA-COMP:9787"/>
        <dbReference type="ChEBI" id="CHEBI:15379"/>
        <dbReference type="ChEBI" id="CHEBI:16526"/>
        <dbReference type="ChEBI" id="CHEBI:16810"/>
        <dbReference type="ChEBI" id="CHEBI:16842"/>
        <dbReference type="ChEBI" id="CHEBI:29969"/>
        <dbReference type="ChEBI" id="CHEBI:30031"/>
        <dbReference type="ChEBI" id="CHEBI:61976"/>
        <dbReference type="EC" id="1.14.11.27"/>
    </reaction>
</comment>
<accession>A0A671R7E2</accession>
<dbReference type="EC" id="1.14.11.27" evidence="3"/>
<keyword evidence="21" id="KW-1185">Reference proteome</keyword>
<reference evidence="20" key="1">
    <citation type="submission" date="2025-08" db="UniProtKB">
        <authorList>
            <consortium name="Ensembl"/>
        </authorList>
    </citation>
    <scope>IDENTIFICATION</scope>
</reference>
<evidence type="ECO:0000256" key="10">
    <source>
        <dbReference type="ARBA" id="ARBA00023108"/>
    </source>
</evidence>
<keyword evidence="5" id="KW-0156">Chromatin regulator</keyword>
<dbReference type="PANTHER" id="PTHR12461">
    <property type="entry name" value="HYPOXIA-INDUCIBLE FACTOR 1 ALPHA INHIBITOR-RELATED"/>
    <property type="match status" value="1"/>
</dbReference>
<keyword evidence="7" id="KW-0560">Oxidoreductase</keyword>
<evidence type="ECO:0000256" key="18">
    <source>
        <dbReference type="ARBA" id="ARBA00082907"/>
    </source>
</evidence>
<evidence type="ECO:0000256" key="5">
    <source>
        <dbReference type="ARBA" id="ARBA00022853"/>
    </source>
</evidence>
<evidence type="ECO:0000256" key="14">
    <source>
        <dbReference type="ARBA" id="ARBA00047915"/>
    </source>
</evidence>
<reference evidence="20" key="2">
    <citation type="submission" date="2025-09" db="UniProtKB">
        <authorList>
            <consortium name="Ensembl"/>
        </authorList>
    </citation>
    <scope>IDENTIFICATION</scope>
</reference>
<evidence type="ECO:0000256" key="3">
    <source>
        <dbReference type="ARBA" id="ARBA00013246"/>
    </source>
</evidence>
<evidence type="ECO:0000256" key="12">
    <source>
        <dbReference type="ARBA" id="ARBA00023242"/>
    </source>
</evidence>
<dbReference type="GO" id="GO:0046872">
    <property type="term" value="F:metal ion binding"/>
    <property type="evidence" value="ECO:0007669"/>
    <property type="project" value="UniProtKB-KW"/>
</dbReference>
<dbReference type="PROSITE" id="PS51184">
    <property type="entry name" value="JMJC"/>
    <property type="match status" value="1"/>
</dbReference>
<evidence type="ECO:0000256" key="2">
    <source>
        <dbReference type="ARBA" id="ARBA00004123"/>
    </source>
</evidence>
<dbReference type="Proteomes" id="UP000472260">
    <property type="component" value="Unassembled WGS sequence"/>
</dbReference>
<keyword evidence="13" id="KW-0131">Cell cycle</keyword>
<dbReference type="Ensembl" id="ENSSANT00000084069.1">
    <property type="protein sequence ID" value="ENSSANP00000079089.1"/>
    <property type="gene ID" value="ENSSANG00000039370.1"/>
</dbReference>
<evidence type="ECO:0000256" key="4">
    <source>
        <dbReference type="ARBA" id="ARBA00022723"/>
    </source>
</evidence>
<keyword evidence="6" id="KW-0223">Dioxygenase</keyword>
<dbReference type="FunFam" id="2.60.120.650:FF:000019">
    <property type="entry name" value="Bifunctional peptidase and arginyl-hydroxylase JMJD5"/>
    <property type="match status" value="1"/>
</dbReference>
<evidence type="ECO:0000256" key="7">
    <source>
        <dbReference type="ARBA" id="ARBA00023002"/>
    </source>
</evidence>
<dbReference type="SUPFAM" id="SSF51197">
    <property type="entry name" value="Clavaminate synthase-like"/>
    <property type="match status" value="1"/>
</dbReference>
<keyword evidence="11" id="KW-0804">Transcription</keyword>
<dbReference type="GO" id="GO:0010468">
    <property type="term" value="P:regulation of gene expression"/>
    <property type="evidence" value="ECO:0007669"/>
    <property type="project" value="UniProtKB-ARBA"/>
</dbReference>
<dbReference type="PANTHER" id="PTHR12461:SF106">
    <property type="entry name" value="BIFUNCTIONAL PEPTIDASE AND ARGINYL-HYDROXYLASE JMJD5"/>
    <property type="match status" value="1"/>
</dbReference>
<evidence type="ECO:0000259" key="19">
    <source>
        <dbReference type="PROSITE" id="PS51184"/>
    </source>
</evidence>
<dbReference type="AlphaFoldDB" id="A0A671R7E2"/>
<dbReference type="GO" id="GO:0005634">
    <property type="term" value="C:nucleus"/>
    <property type="evidence" value="ECO:0007669"/>
    <property type="project" value="UniProtKB-SubCell"/>
</dbReference>
<dbReference type="Gene3D" id="2.60.120.650">
    <property type="entry name" value="Cupin"/>
    <property type="match status" value="1"/>
</dbReference>
<evidence type="ECO:0000256" key="8">
    <source>
        <dbReference type="ARBA" id="ARBA00023004"/>
    </source>
</evidence>
<evidence type="ECO:0000256" key="15">
    <source>
        <dbReference type="ARBA" id="ARBA00049800"/>
    </source>
</evidence>
<evidence type="ECO:0000313" key="20">
    <source>
        <dbReference type="Ensembl" id="ENSSANP00000079089.1"/>
    </source>
</evidence>
<organism evidence="20 21">
    <name type="scientific">Sinocyclocheilus anshuiensis</name>
    <dbReference type="NCBI Taxonomy" id="1608454"/>
    <lineage>
        <taxon>Eukaryota</taxon>
        <taxon>Metazoa</taxon>
        <taxon>Chordata</taxon>
        <taxon>Craniata</taxon>
        <taxon>Vertebrata</taxon>
        <taxon>Euteleostomi</taxon>
        <taxon>Actinopterygii</taxon>
        <taxon>Neopterygii</taxon>
        <taxon>Teleostei</taxon>
        <taxon>Ostariophysi</taxon>
        <taxon>Cypriniformes</taxon>
        <taxon>Cyprinidae</taxon>
        <taxon>Cyprininae</taxon>
        <taxon>Sinocyclocheilus</taxon>
    </lineage>
</organism>
<evidence type="ECO:0000313" key="21">
    <source>
        <dbReference type="Proteomes" id="UP000472260"/>
    </source>
</evidence>
<comment type="subcellular location">
    <subcellularLocation>
        <location evidence="2">Nucleus</location>
    </subcellularLocation>
</comment>
<keyword evidence="8" id="KW-0408">Iron</keyword>
<evidence type="ECO:0000256" key="16">
    <source>
        <dbReference type="ARBA" id="ARBA00059090"/>
    </source>
</evidence>
<dbReference type="Pfam" id="PF24472">
    <property type="entry name" value="ARM_KDM8_N"/>
    <property type="match status" value="1"/>
</dbReference>
<feature type="domain" description="JmjC" evidence="19">
    <location>
        <begin position="206"/>
        <end position="341"/>
    </location>
</feature>
<proteinExistence type="predicted"/>
<comment type="function">
    <text evidence="16">Histone demethylase required for G2/M phase cell cycle progression. Specifically demethylates dimethylated 'Lys-36' (H3K36me2) of histone H3, an epigenetic repressive mark, thereby acting as a transcription activator. May play a role in the regulation of the circadian clock.</text>
</comment>
<dbReference type="GO" id="GO:0140680">
    <property type="term" value="F:histone H3K36me/H3K36me2 demethylase activity"/>
    <property type="evidence" value="ECO:0007669"/>
    <property type="project" value="UniProtKB-EC"/>
</dbReference>
<keyword evidence="9" id="KW-0805">Transcription regulation</keyword>
<keyword evidence="10" id="KW-0090">Biological rhythms</keyword>
<protein>
    <recommendedName>
        <fullName evidence="17">Lysine-specific demethylase 8</fullName>
        <ecNumber evidence="3">1.14.11.27</ecNumber>
    </recommendedName>
    <alternativeName>
        <fullName evidence="15">JmjC domain-containing protein 5</fullName>
    </alternativeName>
    <alternativeName>
        <fullName evidence="18">Jumonji domain-containing protein 5</fullName>
    </alternativeName>
</protein>
<evidence type="ECO:0000256" key="6">
    <source>
        <dbReference type="ARBA" id="ARBA00022964"/>
    </source>
</evidence>
<evidence type="ECO:0000256" key="13">
    <source>
        <dbReference type="ARBA" id="ARBA00023306"/>
    </source>
</evidence>
<keyword evidence="4" id="KW-0479">Metal-binding</keyword>